<sequence length="359" mass="38136">MYTFVGNAYERGKQHGRALADAIGDRVSRTLSPDMDAAERIRIAQPWLDATEELDADLVREMDGLAAGSGATLAEIVLLNSPEAFKALESVEKRGCTVVGVTTKDQTVIAQNWDANPQRAKGLAVHQHRDPQAPDVAVLALPGGLGFIGMNEYGLALVNNDLFGVQTARTAPSQAIRRALLKLTDTSSAVSAMLAIAHPTVRSYVLADSTGALAAVEVLPHETPVVSTAATTVVHANHAVAPSVRAVEDRDIQESVHPSSAHRARRAAELMEQSDEESDQQGRLRRILHDHKGFPLSICSHSAPPEESCTVASVIFDCTKRQAAFHLGHACEPHAYEVVDFGATAPSAAHGRGAHGGLA</sequence>
<keyword evidence="2" id="KW-0012">Acyltransferase</keyword>
<dbReference type="Pfam" id="PF03417">
    <property type="entry name" value="AAT"/>
    <property type="match status" value="1"/>
</dbReference>
<keyword evidence="2" id="KW-0808">Transferase</keyword>
<dbReference type="RefSeq" id="WP_005261459.1">
    <property type="nucleotide sequence ID" value="NZ_AJYC02000090.1"/>
</dbReference>
<comment type="caution">
    <text evidence="2">The sequence shown here is derived from an EMBL/GenBank/DDBJ whole genome shotgun (WGS) entry which is preliminary data.</text>
</comment>
<evidence type="ECO:0000259" key="1">
    <source>
        <dbReference type="Pfam" id="PF03417"/>
    </source>
</evidence>
<dbReference type="PANTHER" id="PTHR34180:SF1">
    <property type="entry name" value="BETA-ALANYL-DOPAMINE_CARCININE HYDROLASE"/>
    <property type="match status" value="1"/>
</dbReference>
<feature type="domain" description="Peptidase C45 hydrolase" evidence="1">
    <location>
        <begin position="102"/>
        <end position="328"/>
    </location>
</feature>
<evidence type="ECO:0000313" key="2">
    <source>
        <dbReference type="EMBL" id="EKT79071.1"/>
    </source>
</evidence>
<dbReference type="InterPro" id="IPR005079">
    <property type="entry name" value="Peptidase_C45_hydrolase"/>
</dbReference>
<accession>K8XE08</accession>
<protein>
    <submittedName>
        <fullName evidence="2">Acyl-CoA-6-aminopenicillanic acid acyltransferase</fullName>
    </submittedName>
</protein>
<gene>
    <name evidence="2" type="ORF">WSS_A29324</name>
</gene>
<reference evidence="2 3" key="1">
    <citation type="journal article" date="2013" name="Genome Announc.">
        <title>Draft Genome Sequence of Rhodococcus opacus Strain M213 Shows a Diverse Catabolic Potential.</title>
        <authorList>
            <person name="Pathak A."/>
            <person name="Green S.J."/>
            <person name="Ogram A."/>
            <person name="Chauhan A."/>
        </authorList>
    </citation>
    <scope>NUCLEOTIDE SEQUENCE [LARGE SCALE GENOMIC DNA]</scope>
    <source>
        <strain evidence="2 3">M213</strain>
    </source>
</reference>
<dbReference type="GO" id="GO:0016746">
    <property type="term" value="F:acyltransferase activity"/>
    <property type="evidence" value="ECO:0007669"/>
    <property type="project" value="UniProtKB-KW"/>
</dbReference>
<dbReference type="InterPro" id="IPR047794">
    <property type="entry name" value="C45_proenzyme-like"/>
</dbReference>
<organism evidence="2 3">
    <name type="scientific">Rhodococcus opacus M213</name>
    <dbReference type="NCBI Taxonomy" id="1129896"/>
    <lineage>
        <taxon>Bacteria</taxon>
        <taxon>Bacillati</taxon>
        <taxon>Actinomycetota</taxon>
        <taxon>Actinomycetes</taxon>
        <taxon>Mycobacteriales</taxon>
        <taxon>Nocardiaceae</taxon>
        <taxon>Rhodococcus</taxon>
    </lineage>
</organism>
<dbReference type="NCBIfam" id="NF040521">
    <property type="entry name" value="C45_proenzyme"/>
    <property type="match status" value="1"/>
</dbReference>
<dbReference type="Gene3D" id="3.60.60.10">
    <property type="entry name" value="Penicillin V Acylase, Chain A"/>
    <property type="match status" value="1"/>
</dbReference>
<dbReference type="Proteomes" id="UP000005951">
    <property type="component" value="Unassembled WGS sequence"/>
</dbReference>
<evidence type="ECO:0000313" key="3">
    <source>
        <dbReference type="Proteomes" id="UP000005951"/>
    </source>
</evidence>
<dbReference type="PANTHER" id="PTHR34180">
    <property type="entry name" value="PEPTIDASE C45"/>
    <property type="match status" value="1"/>
</dbReference>
<proteinExistence type="predicted"/>
<name>K8XE08_RHOOP</name>
<dbReference type="EMBL" id="AJYC02000090">
    <property type="protein sequence ID" value="EKT79071.1"/>
    <property type="molecule type" value="Genomic_DNA"/>
</dbReference>
<dbReference type="Gene3D" id="1.10.10.2120">
    <property type="match status" value="1"/>
</dbReference>
<dbReference type="InterPro" id="IPR047801">
    <property type="entry name" value="Peptidase_C45"/>
</dbReference>
<dbReference type="AlphaFoldDB" id="K8XE08"/>